<protein>
    <submittedName>
        <fullName evidence="2 3">Uncharacterized protein</fullName>
    </submittedName>
</protein>
<sequence length="102" mass="11950">MPLEQRRQARRPSQLQCRRSSKIKKQTHLHRCQKISDNRCLEEIIRVTAARVLGSLFATVQVQFSLRNMCTAQVGSWHVIFSLWWMYCDATNGCQNAKVERD</sequence>
<gene>
    <name evidence="2" type="ORF">BRADI_1g61413v3</name>
</gene>
<feature type="region of interest" description="Disordered" evidence="1">
    <location>
        <begin position="1"/>
        <end position="22"/>
    </location>
</feature>
<dbReference type="InParanoid" id="A0A0Q3JVU9"/>
<organism evidence="2">
    <name type="scientific">Brachypodium distachyon</name>
    <name type="common">Purple false brome</name>
    <name type="synonym">Trachynia distachya</name>
    <dbReference type="NCBI Taxonomy" id="15368"/>
    <lineage>
        <taxon>Eukaryota</taxon>
        <taxon>Viridiplantae</taxon>
        <taxon>Streptophyta</taxon>
        <taxon>Embryophyta</taxon>
        <taxon>Tracheophyta</taxon>
        <taxon>Spermatophyta</taxon>
        <taxon>Magnoliopsida</taxon>
        <taxon>Liliopsida</taxon>
        <taxon>Poales</taxon>
        <taxon>Poaceae</taxon>
        <taxon>BOP clade</taxon>
        <taxon>Pooideae</taxon>
        <taxon>Stipodae</taxon>
        <taxon>Brachypodieae</taxon>
        <taxon>Brachypodium</taxon>
    </lineage>
</organism>
<evidence type="ECO:0000313" key="4">
    <source>
        <dbReference type="Proteomes" id="UP000008810"/>
    </source>
</evidence>
<dbReference type="AlphaFoldDB" id="A0A0Q3JVU9"/>
<reference evidence="2 3" key="1">
    <citation type="journal article" date="2010" name="Nature">
        <title>Genome sequencing and analysis of the model grass Brachypodium distachyon.</title>
        <authorList>
            <consortium name="International Brachypodium Initiative"/>
        </authorList>
    </citation>
    <scope>NUCLEOTIDE SEQUENCE [LARGE SCALE GENOMIC DNA]</scope>
    <source>
        <strain evidence="2 3">Bd21</strain>
    </source>
</reference>
<evidence type="ECO:0000313" key="2">
    <source>
        <dbReference type="EMBL" id="KQK21539.1"/>
    </source>
</evidence>
<evidence type="ECO:0000256" key="1">
    <source>
        <dbReference type="SAM" id="MobiDB-lite"/>
    </source>
</evidence>
<reference evidence="2" key="2">
    <citation type="submission" date="2017-06" db="EMBL/GenBank/DDBJ databases">
        <title>WGS assembly of Brachypodium distachyon.</title>
        <authorList>
            <consortium name="The International Brachypodium Initiative"/>
            <person name="Lucas S."/>
            <person name="Harmon-Smith M."/>
            <person name="Lail K."/>
            <person name="Tice H."/>
            <person name="Grimwood J."/>
            <person name="Bruce D."/>
            <person name="Barry K."/>
            <person name="Shu S."/>
            <person name="Lindquist E."/>
            <person name="Wang M."/>
            <person name="Pitluck S."/>
            <person name="Vogel J.P."/>
            <person name="Garvin D.F."/>
            <person name="Mockler T.C."/>
            <person name="Schmutz J."/>
            <person name="Rokhsar D."/>
            <person name="Bevan M.W."/>
        </authorList>
    </citation>
    <scope>NUCLEOTIDE SEQUENCE</scope>
    <source>
        <strain evidence="2">Bd21</strain>
    </source>
</reference>
<dbReference type="EMBL" id="CM000880">
    <property type="protein sequence ID" value="KQK21539.1"/>
    <property type="molecule type" value="Genomic_DNA"/>
</dbReference>
<dbReference type="Proteomes" id="UP000008810">
    <property type="component" value="Chromosome 1"/>
</dbReference>
<name>A0A0Q3JVU9_BRADI</name>
<evidence type="ECO:0000313" key="3">
    <source>
        <dbReference type="EnsemblPlants" id="KQK21539"/>
    </source>
</evidence>
<dbReference type="Gramene" id="KQK21539">
    <property type="protein sequence ID" value="KQK21539"/>
    <property type="gene ID" value="BRADI_1g61413v3"/>
</dbReference>
<reference evidence="3" key="3">
    <citation type="submission" date="2018-08" db="UniProtKB">
        <authorList>
            <consortium name="EnsemblPlants"/>
        </authorList>
    </citation>
    <scope>IDENTIFICATION</scope>
    <source>
        <strain evidence="3">cv. Bd21</strain>
    </source>
</reference>
<dbReference type="EnsemblPlants" id="KQK21539">
    <property type="protein sequence ID" value="KQK21539"/>
    <property type="gene ID" value="BRADI_1g61413v3"/>
</dbReference>
<proteinExistence type="predicted"/>
<accession>A0A0Q3JVU9</accession>
<keyword evidence="4" id="KW-1185">Reference proteome</keyword>